<evidence type="ECO:0000313" key="5">
    <source>
        <dbReference type="EMBL" id="KPV53411.1"/>
    </source>
</evidence>
<keyword evidence="2" id="KW-0560">Oxidoreductase</keyword>
<dbReference type="InterPro" id="IPR045087">
    <property type="entry name" value="Cu-oxidase_fam"/>
</dbReference>
<evidence type="ECO:0000256" key="1">
    <source>
        <dbReference type="ARBA" id="ARBA00022723"/>
    </source>
</evidence>
<evidence type="ECO:0000256" key="2">
    <source>
        <dbReference type="ARBA" id="ARBA00023002"/>
    </source>
</evidence>
<dbReference type="SUPFAM" id="SSF49503">
    <property type="entry name" value="Cupredoxins"/>
    <property type="match status" value="2"/>
</dbReference>
<accession>A0A0P9FJT5</accession>
<sequence length="364" mass="40267">MSPYFPDTLAPSPFNTYVFGFRNLTGMTDGQITNQKNHAQLSAPILEATENVEMTIKLTNIGLALRPDLVDSHTMHWHGFRNAIPLFDGEPTSSLSVPIGRNITYYFNPHAAGTYMYHCHFEDTEHVHMGMTGTVFVRPTMGRNFAYNDASTGFDREFVMFLSEVWAEAHWDDAHIQLPDWTDYKPDFYLLNGRCYPDTLAPNGTGFDTDGYLNVPAAPNAHLQYQPISSLVRINAGEKGLLRFVNLGFLRQSMTLPGIKMRVVGKDATLQKNGSADKTFYTNTVTLGAGESYDASFQAPSYSSSAQVFTDTALPGSPTYNKYLLYNRNYDHLSNAGGAGAGGQMTEIRVYQPGTLAAQTSPNT</sequence>
<comment type="caution">
    <text evidence="5">The sequence shown here is derived from an EMBL/GenBank/DDBJ whole genome shotgun (WGS) entry which is preliminary data.</text>
</comment>
<evidence type="ECO:0000259" key="4">
    <source>
        <dbReference type="Pfam" id="PF07732"/>
    </source>
</evidence>
<feature type="domain" description="Plastocyanin-like" evidence="4">
    <location>
        <begin position="40"/>
        <end position="139"/>
    </location>
</feature>
<dbReference type="InterPro" id="IPR008972">
    <property type="entry name" value="Cupredoxin"/>
</dbReference>
<dbReference type="AlphaFoldDB" id="A0A0P9FJT5"/>
<proteinExistence type="predicted"/>
<organism evidence="5 6">
    <name type="scientific">Kouleothrix aurantiaca</name>
    <dbReference type="NCBI Taxonomy" id="186479"/>
    <lineage>
        <taxon>Bacteria</taxon>
        <taxon>Bacillati</taxon>
        <taxon>Chloroflexota</taxon>
        <taxon>Chloroflexia</taxon>
        <taxon>Chloroflexales</taxon>
        <taxon>Roseiflexineae</taxon>
        <taxon>Roseiflexaceae</taxon>
        <taxon>Kouleothrix</taxon>
    </lineage>
</organism>
<keyword evidence="1" id="KW-0479">Metal-binding</keyword>
<dbReference type="EMBL" id="LJCR01000266">
    <property type="protein sequence ID" value="KPV53411.1"/>
    <property type="molecule type" value="Genomic_DNA"/>
</dbReference>
<reference evidence="5 6" key="1">
    <citation type="submission" date="2015-09" db="EMBL/GenBank/DDBJ databases">
        <title>Draft genome sequence of Kouleothrix aurantiaca JCM 19913.</title>
        <authorList>
            <person name="Hemp J."/>
        </authorList>
    </citation>
    <scope>NUCLEOTIDE SEQUENCE [LARGE SCALE GENOMIC DNA]</scope>
    <source>
        <strain evidence="5 6">COM-B</strain>
    </source>
</reference>
<dbReference type="InterPro" id="IPR011707">
    <property type="entry name" value="Cu-oxidase-like_N"/>
</dbReference>
<dbReference type="Proteomes" id="UP000050509">
    <property type="component" value="Unassembled WGS sequence"/>
</dbReference>
<keyword evidence="6" id="KW-1185">Reference proteome</keyword>
<dbReference type="Pfam" id="PF07732">
    <property type="entry name" value="Cu-oxidase_3"/>
    <property type="match status" value="1"/>
</dbReference>
<dbReference type="GO" id="GO:0005507">
    <property type="term" value="F:copper ion binding"/>
    <property type="evidence" value="ECO:0007669"/>
    <property type="project" value="InterPro"/>
</dbReference>
<keyword evidence="3" id="KW-0186">Copper</keyword>
<dbReference type="PANTHER" id="PTHR11709">
    <property type="entry name" value="MULTI-COPPER OXIDASE"/>
    <property type="match status" value="1"/>
</dbReference>
<dbReference type="GO" id="GO:0016491">
    <property type="term" value="F:oxidoreductase activity"/>
    <property type="evidence" value="ECO:0007669"/>
    <property type="project" value="UniProtKB-KW"/>
</dbReference>
<evidence type="ECO:0000256" key="3">
    <source>
        <dbReference type="ARBA" id="ARBA00023008"/>
    </source>
</evidence>
<dbReference type="PANTHER" id="PTHR11709:SF394">
    <property type="entry name" value="FI03373P-RELATED"/>
    <property type="match status" value="1"/>
</dbReference>
<dbReference type="Gene3D" id="2.60.40.420">
    <property type="entry name" value="Cupredoxins - blue copper proteins"/>
    <property type="match status" value="1"/>
</dbReference>
<dbReference type="PATRIC" id="fig|186479.3.peg.5450"/>
<protein>
    <recommendedName>
        <fullName evidence="4">Plastocyanin-like domain-containing protein</fullName>
    </recommendedName>
</protein>
<name>A0A0P9FJT5_9CHLR</name>
<evidence type="ECO:0000313" key="6">
    <source>
        <dbReference type="Proteomes" id="UP000050509"/>
    </source>
</evidence>
<gene>
    <name evidence="5" type="ORF">SE17_09820</name>
</gene>